<dbReference type="PANTHER" id="PTHR33112">
    <property type="entry name" value="DOMAIN PROTEIN, PUTATIVE-RELATED"/>
    <property type="match status" value="1"/>
</dbReference>
<dbReference type="AlphaFoldDB" id="A0A9N9YZC1"/>
<feature type="compositionally biased region" description="Acidic residues" evidence="1">
    <location>
        <begin position="101"/>
        <end position="126"/>
    </location>
</feature>
<evidence type="ECO:0000313" key="3">
    <source>
        <dbReference type="EMBL" id="CAH0046201.1"/>
    </source>
</evidence>
<dbReference type="OrthoDB" id="5135333at2759"/>
<evidence type="ECO:0000256" key="1">
    <source>
        <dbReference type="SAM" id="MobiDB-lite"/>
    </source>
</evidence>
<accession>A0A9N9YZC1</accession>
<organism evidence="3 4">
    <name type="scientific">Clonostachys solani</name>
    <dbReference type="NCBI Taxonomy" id="160281"/>
    <lineage>
        <taxon>Eukaryota</taxon>
        <taxon>Fungi</taxon>
        <taxon>Dikarya</taxon>
        <taxon>Ascomycota</taxon>
        <taxon>Pezizomycotina</taxon>
        <taxon>Sordariomycetes</taxon>
        <taxon>Hypocreomycetidae</taxon>
        <taxon>Hypocreales</taxon>
        <taxon>Bionectriaceae</taxon>
        <taxon>Clonostachys</taxon>
    </lineage>
</organism>
<dbReference type="Pfam" id="PF06985">
    <property type="entry name" value="HET"/>
    <property type="match status" value="1"/>
</dbReference>
<dbReference type="EMBL" id="CABFOC020000014">
    <property type="protein sequence ID" value="CAH0046201.1"/>
    <property type="molecule type" value="Genomic_DNA"/>
</dbReference>
<proteinExistence type="predicted"/>
<feature type="region of interest" description="Disordered" evidence="1">
    <location>
        <begin position="92"/>
        <end position="129"/>
    </location>
</feature>
<keyword evidence="4" id="KW-1185">Reference proteome</keyword>
<feature type="domain" description="Heterokaryon incompatibility" evidence="2">
    <location>
        <begin position="211"/>
        <end position="369"/>
    </location>
</feature>
<dbReference type="Proteomes" id="UP000775872">
    <property type="component" value="Unassembled WGS sequence"/>
</dbReference>
<protein>
    <recommendedName>
        <fullName evidence="2">Heterokaryon incompatibility domain-containing protein</fullName>
    </recommendedName>
</protein>
<name>A0A9N9YZC1_9HYPO</name>
<dbReference type="InterPro" id="IPR010730">
    <property type="entry name" value="HET"/>
</dbReference>
<gene>
    <name evidence="3" type="ORF">CSOL1703_00011930</name>
</gene>
<sequence>MVDLAGKPSVASGQESFSCHVCRAIVDSFEGLNDNDLEPCLGDVKSIRAAPCPHHAGLLKDELWRLGPVEDCDSGLLGLIRGRRSKTIFLTLDGEEHQDSQDESGEDDGDGGSDDEESSGDDDDSDTYNSTDQLALVHRQDIPDHQGKAKLVDSEWLDVNTVRGWIETCERDHPNCRDSGLWPSEDSIRPNYLIDVIDRRLVLGDHATGDYVALSYIWGQAKTLRTMAGTLGQLLESGAFRNEEFGKQIPKTVKDAMGIVSCLGMRYLWVDALCIVQDDREQLGLELGRMPGIYASASFTIVAANGADASHGLPGFKGTSSPRSLHQVTVKLAGSEMLVVTPPIPRSSGSAAYRKLQIPYHQRAWTFQEYQFASRKLTFQGNTAFWRCSQAEWWEDLHQAPGMDTPEVQESEGILKIRAPVLSFLSHMILEFNQKSLSFPEDAASAFTGLQNVLGSRVFPGGLLYGLPICFLEIALLWCPRSDIHRRVPTKKQESDEAIPKSLPSWSWLGWHGNVAFPDDCEFAAYSGGSFEEREGFVSPVTEWCTVTSPSSGCSDKQALVPGWSVWRKEAQKGDSLAPEGWERQDFEEGQLEPGDKGGLPRYTPQFSFEIESFAAASRQSSLVPRLLHWYPIPVSSGKSGEATVHQSAYISCRTERAFLYGGSRMGALEPPRLQLLDEKGGLAGYLQLHNEGELEQFQTTETPGKRVELVSIAKGYTGRLSGGHKVPEVEGDGSLRFRDCLFVLWVEWNDGVAFRRGSGVVTLEGWNETCGKDFCDLVLG</sequence>
<feature type="region of interest" description="Disordered" evidence="1">
    <location>
        <begin position="574"/>
        <end position="599"/>
    </location>
</feature>
<evidence type="ECO:0000313" key="4">
    <source>
        <dbReference type="Proteomes" id="UP000775872"/>
    </source>
</evidence>
<evidence type="ECO:0000259" key="2">
    <source>
        <dbReference type="Pfam" id="PF06985"/>
    </source>
</evidence>
<comment type="caution">
    <text evidence="3">The sequence shown here is derived from an EMBL/GenBank/DDBJ whole genome shotgun (WGS) entry which is preliminary data.</text>
</comment>
<dbReference type="PANTHER" id="PTHR33112:SF1">
    <property type="entry name" value="HETEROKARYON INCOMPATIBILITY DOMAIN-CONTAINING PROTEIN"/>
    <property type="match status" value="1"/>
</dbReference>
<reference evidence="3" key="1">
    <citation type="submission" date="2021-10" db="EMBL/GenBank/DDBJ databases">
        <authorList>
            <person name="Piombo E."/>
        </authorList>
    </citation>
    <scope>NUCLEOTIDE SEQUENCE</scope>
</reference>